<evidence type="ECO:0000313" key="3">
    <source>
        <dbReference type="EMBL" id="GMI48822.1"/>
    </source>
</evidence>
<evidence type="ECO:0000256" key="2">
    <source>
        <dbReference type="SAM" id="MobiDB-lite"/>
    </source>
</evidence>
<dbReference type="Proteomes" id="UP001165065">
    <property type="component" value="Unassembled WGS sequence"/>
</dbReference>
<evidence type="ECO:0000256" key="1">
    <source>
        <dbReference type="SAM" id="Coils"/>
    </source>
</evidence>
<protein>
    <submittedName>
        <fullName evidence="3">Uncharacterized protein</fullName>
    </submittedName>
</protein>
<dbReference type="AlphaFoldDB" id="A0A9W7LGP8"/>
<proteinExistence type="predicted"/>
<feature type="compositionally biased region" description="Low complexity" evidence="2">
    <location>
        <begin position="800"/>
        <end position="811"/>
    </location>
</feature>
<feature type="compositionally biased region" description="Basic and acidic residues" evidence="2">
    <location>
        <begin position="107"/>
        <end position="140"/>
    </location>
</feature>
<evidence type="ECO:0000313" key="4">
    <source>
        <dbReference type="Proteomes" id="UP001165065"/>
    </source>
</evidence>
<keyword evidence="4" id="KW-1185">Reference proteome</keyword>
<comment type="caution">
    <text evidence="3">The sequence shown here is derived from an EMBL/GenBank/DDBJ whole genome shotgun (WGS) entry which is preliminary data.</text>
</comment>
<name>A0A9W7LGP8_9STRA</name>
<gene>
    <name evidence="3" type="ORF">TrCOL_g8053</name>
</gene>
<feature type="compositionally biased region" description="Pro residues" evidence="2">
    <location>
        <begin position="186"/>
        <end position="204"/>
    </location>
</feature>
<feature type="region of interest" description="Disordered" evidence="2">
    <location>
        <begin position="67"/>
        <end position="221"/>
    </location>
</feature>
<organism evidence="3 4">
    <name type="scientific">Triparma columacea</name>
    <dbReference type="NCBI Taxonomy" id="722753"/>
    <lineage>
        <taxon>Eukaryota</taxon>
        <taxon>Sar</taxon>
        <taxon>Stramenopiles</taxon>
        <taxon>Ochrophyta</taxon>
        <taxon>Bolidophyceae</taxon>
        <taxon>Parmales</taxon>
        <taxon>Triparmaceae</taxon>
        <taxon>Triparma</taxon>
    </lineage>
</organism>
<keyword evidence="1" id="KW-0175">Coiled coil</keyword>
<feature type="region of interest" description="Disordered" evidence="2">
    <location>
        <begin position="753"/>
        <end position="828"/>
    </location>
</feature>
<feature type="compositionally biased region" description="Polar residues" evidence="2">
    <location>
        <begin position="771"/>
        <end position="784"/>
    </location>
</feature>
<feature type="compositionally biased region" description="Basic and acidic residues" evidence="2">
    <location>
        <begin position="88"/>
        <end position="99"/>
    </location>
</feature>
<dbReference type="OrthoDB" id="203727at2759"/>
<sequence length="828" mass="90537">MDDSNTPFERVMAHQTSAFGAIFTMFTELKEANKVLEERVQDLAMGRAKDQLKIKELDEEIKVLAYNLNPDSEEDENPRAPSPLPEVKAAEEVVKKPEVVKIAPLPTKKEPDPVKKELEPVKKEPEPVKKEPEPVKKEPEPVMEEPEPVKEEPEPVKEEPEPVKKEPEPVKEEPKPEPVKKEPEVEPTPAPEPAPTPAPAPAPTMPKKVTSPFGLKPKKKPTMSFGAMAKLKSKAGDARRKTMNMAKERVEKEMTITKRLGRLEAEKGNMEKFITERMNEAIARLVKDQNSKTTTTTTTDNGGVSSAALVGMTGRIEVLERFFHGFDAISDVPSVPASPKNAGGLEGAVPEDSAVEFAADEDAPVPQLQKSNTEEKQPSQAEPTKTNNTKAAIPPITQVVKKDYSKRKLSVSHAKSESHLGLVWQLTSFQKNTKIEIDRLHSEISNLQNEIDNAKKGEDEGKLEESLKADYVTKGGMSEMLQASLSGDVKDDDPATNVALVDFNKRISAALSHLNKNKMEKTLFGKELGVYKETIMSTVKAWNKNSAEATGLSVKEMRSDLEGFKKFMEGLDERIGGIEGSKGVSEADLQLKLSANARVIEDAIKLSLVDDVSRQVNDLTSRLSEQPSKEELKSMMDAFQSQLNELTDTTGYSSNRIQIIIEDMKHKLNEKPAKNTVRALVEAKIKEAKNSLQAPDDTLMFGVTQARCLSCNQEYPHVHGERAKPVLHGLAPVSSTVPDHKLLNATAQYPHGRAGALRPLGLGGKPGVPRNSSRSGTGNQSPSTRAYAIGNVDARRRMSNSRGSSRGSSRGAEGGANGMRPGTAPTVG</sequence>
<dbReference type="EMBL" id="BRYA01000438">
    <property type="protein sequence ID" value="GMI48822.1"/>
    <property type="molecule type" value="Genomic_DNA"/>
</dbReference>
<feature type="compositionally biased region" description="Basic and acidic residues" evidence="2">
    <location>
        <begin position="147"/>
        <end position="184"/>
    </location>
</feature>
<reference evidence="4" key="1">
    <citation type="journal article" date="2023" name="Commun. Biol.">
        <title>Genome analysis of Parmales, the sister group of diatoms, reveals the evolutionary specialization of diatoms from phago-mixotrophs to photoautotrophs.</title>
        <authorList>
            <person name="Ban H."/>
            <person name="Sato S."/>
            <person name="Yoshikawa S."/>
            <person name="Yamada K."/>
            <person name="Nakamura Y."/>
            <person name="Ichinomiya M."/>
            <person name="Sato N."/>
            <person name="Blanc-Mathieu R."/>
            <person name="Endo H."/>
            <person name="Kuwata A."/>
            <person name="Ogata H."/>
        </authorList>
    </citation>
    <scope>NUCLEOTIDE SEQUENCE [LARGE SCALE GENOMIC DNA]</scope>
</reference>
<feature type="compositionally biased region" description="Polar residues" evidence="2">
    <location>
        <begin position="378"/>
        <end position="390"/>
    </location>
</feature>
<feature type="region of interest" description="Disordered" evidence="2">
    <location>
        <begin position="364"/>
        <end position="392"/>
    </location>
</feature>
<accession>A0A9W7LGP8</accession>
<feature type="coiled-coil region" evidence="1">
    <location>
        <begin position="430"/>
        <end position="464"/>
    </location>
</feature>